<dbReference type="InterPro" id="IPR009003">
    <property type="entry name" value="Peptidase_S1_PA"/>
</dbReference>
<dbReference type="EMBL" id="ANOH01000280">
    <property type="protein sequence ID" value="EMI54380.1"/>
    <property type="molecule type" value="Genomic_DNA"/>
</dbReference>
<evidence type="ECO:0000313" key="2">
    <source>
        <dbReference type="EMBL" id="EMI54380.1"/>
    </source>
</evidence>
<evidence type="ECO:0000256" key="1">
    <source>
        <dbReference type="SAM" id="MobiDB-lite"/>
    </source>
</evidence>
<comment type="caution">
    <text evidence="2">The sequence shown here is derived from an EMBL/GenBank/DDBJ whole genome shotgun (WGS) entry which is preliminary data.</text>
</comment>
<evidence type="ECO:0000313" key="3">
    <source>
        <dbReference type="Proteomes" id="UP000011885"/>
    </source>
</evidence>
<feature type="compositionally biased region" description="Polar residues" evidence="1">
    <location>
        <begin position="34"/>
        <end position="47"/>
    </location>
</feature>
<dbReference type="Pfam" id="PF13365">
    <property type="entry name" value="Trypsin_2"/>
    <property type="match status" value="1"/>
</dbReference>
<protein>
    <submittedName>
        <fullName evidence="2">Secreted protein</fullName>
    </submittedName>
</protein>
<proteinExistence type="predicted"/>
<dbReference type="SUPFAM" id="SSF50494">
    <property type="entry name" value="Trypsin-like serine proteases"/>
    <property type="match status" value="1"/>
</dbReference>
<feature type="region of interest" description="Disordered" evidence="1">
    <location>
        <begin position="34"/>
        <end position="64"/>
    </location>
</feature>
<dbReference type="Proteomes" id="UP000011885">
    <property type="component" value="Unassembled WGS sequence"/>
</dbReference>
<organism evidence="2 3">
    <name type="scientific">Rhodopirellula sallentina SM41</name>
    <dbReference type="NCBI Taxonomy" id="1263870"/>
    <lineage>
        <taxon>Bacteria</taxon>
        <taxon>Pseudomonadati</taxon>
        <taxon>Planctomycetota</taxon>
        <taxon>Planctomycetia</taxon>
        <taxon>Pirellulales</taxon>
        <taxon>Pirellulaceae</taxon>
        <taxon>Rhodopirellula</taxon>
    </lineage>
</organism>
<dbReference type="AlphaFoldDB" id="M5TYV3"/>
<reference evidence="2 3" key="1">
    <citation type="journal article" date="2013" name="Mar. Genomics">
        <title>Expression of sulfatases in Rhodopirellula baltica and the diversity of sulfatases in the genus Rhodopirellula.</title>
        <authorList>
            <person name="Wegner C.E."/>
            <person name="Richter-Heitmann T."/>
            <person name="Klindworth A."/>
            <person name="Klockow C."/>
            <person name="Richter M."/>
            <person name="Achstetter T."/>
            <person name="Glockner F.O."/>
            <person name="Harder J."/>
        </authorList>
    </citation>
    <scope>NUCLEOTIDE SEQUENCE [LARGE SCALE GENOMIC DNA]</scope>
    <source>
        <strain evidence="2 3">SM41</strain>
    </source>
</reference>
<name>M5TYV3_9BACT</name>
<feature type="region of interest" description="Disordered" evidence="1">
    <location>
        <begin position="83"/>
        <end position="102"/>
    </location>
</feature>
<accession>M5TYV3</accession>
<gene>
    <name evidence="2" type="ORF">RSSM_04205</name>
</gene>
<dbReference type="PATRIC" id="fig|1263870.3.peg.4452"/>
<dbReference type="OrthoDB" id="260510at2"/>
<keyword evidence="3" id="KW-1185">Reference proteome</keyword>
<dbReference type="RefSeq" id="WP_008682429.1">
    <property type="nucleotide sequence ID" value="NZ_ANOH01000280.1"/>
</dbReference>
<sequence>MRIFFATILVVASIGMIVMFIFLDAAPAASRQESPVNQGRAASSNESPAAKPSAPSNEKGADAVDLRDDTALSRSEASLNSLDASSVAPKASGSRTADEKGAAPVDEILATVRSASSLSVEMSAAGDADVDSNEDDLGFVREVTVEVHNLSGDAVGLGVVVAVGARVVDILTADHVLDAPVTGNGPLRLAVRWTPAESIEDDPLAKLASLSHPVYKAVRVLRRDSARDLAVLRVEIPGGTEAFETATLYPGGIDSLVSLVGETAWTTSVNDLDAGKVVTEIRPAKIQGMEVARVSEFADSNVYLRVDTPSRQGMSGGGLFRRSNGGKEPRLLGIASGNSMGHGYYVAANVIVDLMREIRASGL</sequence>
<dbReference type="Gene3D" id="2.40.10.120">
    <property type="match status" value="1"/>
</dbReference>